<dbReference type="InterPro" id="IPR036388">
    <property type="entry name" value="WH-like_DNA-bd_sf"/>
</dbReference>
<dbReference type="Pfam" id="PF03466">
    <property type="entry name" value="LysR_substrate"/>
    <property type="match status" value="1"/>
</dbReference>
<dbReference type="EMBL" id="JAGSOG010000125">
    <property type="protein sequence ID" value="MBR7836105.1"/>
    <property type="molecule type" value="Genomic_DNA"/>
</dbReference>
<evidence type="ECO:0000256" key="2">
    <source>
        <dbReference type="ARBA" id="ARBA00023015"/>
    </source>
</evidence>
<dbReference type="GO" id="GO:0000976">
    <property type="term" value="F:transcription cis-regulatory region binding"/>
    <property type="evidence" value="ECO:0007669"/>
    <property type="project" value="TreeGrafter"/>
</dbReference>
<name>A0A941EPF0_9ACTN</name>
<dbReference type="Gene3D" id="1.10.10.10">
    <property type="entry name" value="Winged helix-like DNA-binding domain superfamily/Winged helix DNA-binding domain"/>
    <property type="match status" value="1"/>
</dbReference>
<sequence>MPLSPRMPDLAALEVLLAVSHFGGLGAAARALGLSQQAVSSRIASLEARTGIPLVVRSKRGSTLTSGGVLVAQWASRLLEAAAELDEGLAALRADRRSKLRVGASLTIAEQLLPGWLVALRAQSERNGQGPVDFVFAAANSDTVIAQVRAGEVDLGFIEGPRPPSGLAHRVIGHDELVLVVPPDHPWTRRRRALEPAELAGVSLVAREAGSGTREAYVAALTSALEADAHARGNAAGAGPVKVAPPALEFSTAAAVRGAVLAGAGPAVLSELAVAEDLAAGRLRRIPVALDLGRALRAIWAGSPQPPAGPVRDLVALAARHAAVAGRGSAR</sequence>
<dbReference type="GO" id="GO:0003700">
    <property type="term" value="F:DNA-binding transcription factor activity"/>
    <property type="evidence" value="ECO:0007669"/>
    <property type="project" value="InterPro"/>
</dbReference>
<protein>
    <submittedName>
        <fullName evidence="6">LysR family transcriptional regulator</fullName>
    </submittedName>
</protein>
<accession>A0A941EPF0</accession>
<keyword evidence="3" id="KW-0238">DNA-binding</keyword>
<evidence type="ECO:0000259" key="5">
    <source>
        <dbReference type="PROSITE" id="PS50931"/>
    </source>
</evidence>
<dbReference type="InterPro" id="IPR005119">
    <property type="entry name" value="LysR_subst-bd"/>
</dbReference>
<keyword evidence="2" id="KW-0805">Transcription regulation</keyword>
<evidence type="ECO:0000313" key="7">
    <source>
        <dbReference type="Proteomes" id="UP000675781"/>
    </source>
</evidence>
<reference evidence="6" key="1">
    <citation type="submission" date="2021-04" db="EMBL/GenBank/DDBJ databases">
        <title>Genome based classification of Actinospica acidithermotolerans sp. nov., an actinobacterium isolated from an Indonesian hot spring.</title>
        <authorList>
            <person name="Kusuma A.B."/>
            <person name="Putra K.E."/>
            <person name="Nafisah S."/>
            <person name="Loh J."/>
            <person name="Nouioui I."/>
            <person name="Goodfellow M."/>
        </authorList>
    </citation>
    <scope>NUCLEOTIDE SEQUENCE</scope>
    <source>
        <strain evidence="6">CSCA 57</strain>
    </source>
</reference>
<evidence type="ECO:0000256" key="3">
    <source>
        <dbReference type="ARBA" id="ARBA00023125"/>
    </source>
</evidence>
<dbReference type="RefSeq" id="WP_212530596.1">
    <property type="nucleotide sequence ID" value="NZ_JAGSOG010000125.1"/>
</dbReference>
<dbReference type="Proteomes" id="UP000675781">
    <property type="component" value="Unassembled WGS sequence"/>
</dbReference>
<dbReference type="InterPro" id="IPR000847">
    <property type="entry name" value="LysR_HTH_N"/>
</dbReference>
<evidence type="ECO:0000313" key="6">
    <source>
        <dbReference type="EMBL" id="MBR7836105.1"/>
    </source>
</evidence>
<dbReference type="PANTHER" id="PTHR30126">
    <property type="entry name" value="HTH-TYPE TRANSCRIPTIONAL REGULATOR"/>
    <property type="match status" value="1"/>
</dbReference>
<gene>
    <name evidence="6" type="ORF">KDL01_22705</name>
</gene>
<dbReference type="AlphaFoldDB" id="A0A941EPF0"/>
<dbReference type="Pfam" id="PF00126">
    <property type="entry name" value="HTH_1"/>
    <property type="match status" value="1"/>
</dbReference>
<dbReference type="PANTHER" id="PTHR30126:SF39">
    <property type="entry name" value="HTH-TYPE TRANSCRIPTIONAL REGULATOR CYSL"/>
    <property type="match status" value="1"/>
</dbReference>
<dbReference type="Gene3D" id="3.40.190.10">
    <property type="entry name" value="Periplasmic binding protein-like II"/>
    <property type="match status" value="2"/>
</dbReference>
<dbReference type="InterPro" id="IPR036390">
    <property type="entry name" value="WH_DNA-bd_sf"/>
</dbReference>
<evidence type="ECO:0000256" key="1">
    <source>
        <dbReference type="ARBA" id="ARBA00009437"/>
    </source>
</evidence>
<comment type="similarity">
    <text evidence="1">Belongs to the LysR transcriptional regulatory family.</text>
</comment>
<keyword evidence="7" id="KW-1185">Reference proteome</keyword>
<organism evidence="6 7">
    <name type="scientific">Actinospica durhamensis</name>
    <dbReference type="NCBI Taxonomy" id="1508375"/>
    <lineage>
        <taxon>Bacteria</taxon>
        <taxon>Bacillati</taxon>
        <taxon>Actinomycetota</taxon>
        <taxon>Actinomycetes</taxon>
        <taxon>Catenulisporales</taxon>
        <taxon>Actinospicaceae</taxon>
        <taxon>Actinospica</taxon>
    </lineage>
</organism>
<comment type="caution">
    <text evidence="6">The sequence shown here is derived from an EMBL/GenBank/DDBJ whole genome shotgun (WGS) entry which is preliminary data.</text>
</comment>
<dbReference type="SUPFAM" id="SSF53850">
    <property type="entry name" value="Periplasmic binding protein-like II"/>
    <property type="match status" value="1"/>
</dbReference>
<keyword evidence="4" id="KW-0804">Transcription</keyword>
<dbReference type="SUPFAM" id="SSF46785">
    <property type="entry name" value="Winged helix' DNA-binding domain"/>
    <property type="match status" value="1"/>
</dbReference>
<proteinExistence type="inferred from homology"/>
<feature type="domain" description="HTH lysR-type" evidence="5">
    <location>
        <begin position="8"/>
        <end position="65"/>
    </location>
</feature>
<dbReference type="PROSITE" id="PS50931">
    <property type="entry name" value="HTH_LYSR"/>
    <property type="match status" value="1"/>
</dbReference>
<evidence type="ECO:0000256" key="4">
    <source>
        <dbReference type="ARBA" id="ARBA00023163"/>
    </source>
</evidence>
<dbReference type="PRINTS" id="PR00039">
    <property type="entry name" value="HTHLYSR"/>
</dbReference>